<proteinExistence type="predicted"/>
<evidence type="ECO:0000313" key="2">
    <source>
        <dbReference type="Proteomes" id="UP001177021"/>
    </source>
</evidence>
<comment type="caution">
    <text evidence="1">The sequence shown here is derived from an EMBL/GenBank/DDBJ whole genome shotgun (WGS) entry which is preliminary data.</text>
</comment>
<keyword evidence="2" id="KW-1185">Reference proteome</keyword>
<organism evidence="1 2">
    <name type="scientific">Trifolium pratense</name>
    <name type="common">Red clover</name>
    <dbReference type="NCBI Taxonomy" id="57577"/>
    <lineage>
        <taxon>Eukaryota</taxon>
        <taxon>Viridiplantae</taxon>
        <taxon>Streptophyta</taxon>
        <taxon>Embryophyta</taxon>
        <taxon>Tracheophyta</taxon>
        <taxon>Spermatophyta</taxon>
        <taxon>Magnoliopsida</taxon>
        <taxon>eudicotyledons</taxon>
        <taxon>Gunneridae</taxon>
        <taxon>Pentapetalae</taxon>
        <taxon>rosids</taxon>
        <taxon>fabids</taxon>
        <taxon>Fabales</taxon>
        <taxon>Fabaceae</taxon>
        <taxon>Papilionoideae</taxon>
        <taxon>50 kb inversion clade</taxon>
        <taxon>NPAAA clade</taxon>
        <taxon>Hologalegina</taxon>
        <taxon>IRL clade</taxon>
        <taxon>Trifolieae</taxon>
        <taxon>Trifolium</taxon>
    </lineage>
</organism>
<dbReference type="Proteomes" id="UP001177021">
    <property type="component" value="Unassembled WGS sequence"/>
</dbReference>
<protein>
    <submittedName>
        <fullName evidence="1">Uncharacterized protein</fullName>
    </submittedName>
</protein>
<reference evidence="1" key="1">
    <citation type="submission" date="2023-10" db="EMBL/GenBank/DDBJ databases">
        <authorList>
            <person name="Rodriguez Cubillos JULIANA M."/>
            <person name="De Vega J."/>
        </authorList>
    </citation>
    <scope>NUCLEOTIDE SEQUENCE</scope>
</reference>
<accession>A0ACB0K035</accession>
<dbReference type="EMBL" id="CASHSV030000109">
    <property type="protein sequence ID" value="CAJ2650405.1"/>
    <property type="molecule type" value="Genomic_DNA"/>
</dbReference>
<evidence type="ECO:0000313" key="1">
    <source>
        <dbReference type="EMBL" id="CAJ2650405.1"/>
    </source>
</evidence>
<gene>
    <name evidence="1" type="ORF">MILVUS5_LOCUS18231</name>
</gene>
<name>A0ACB0K035_TRIPR</name>
<sequence>MLLLLRVRCLKTFLHVWVICCRLQKKVYMIPQYVESYQNDFQLKPMPIMLCGDWNGSKRGHVYKFLRSQGFESSYDTAHQYIDADVDKWVSHRNHRGNICAVDFIWLLNPDKYRKLLKSSWIEVVFGMFKATCVSYTTVSFLSIILLPIVGNAAEHAGAIIFAFKNKLIRREFFFGLKFFSCLFLNDTKNVCGRPGIQMRINSWQDGVLGTNCLIPPKWNWTYQFQVKDQIGSFF</sequence>